<evidence type="ECO:0000256" key="1">
    <source>
        <dbReference type="SAM" id="MobiDB-lite"/>
    </source>
</evidence>
<gene>
    <name evidence="2" type="ORF">CCO02nite_20480</name>
</gene>
<feature type="compositionally biased region" description="Basic and acidic residues" evidence="1">
    <location>
        <begin position="8"/>
        <end position="20"/>
    </location>
</feature>
<name>A0A511JBM9_9CELL</name>
<accession>A0A511JBM9</accession>
<evidence type="ECO:0000313" key="3">
    <source>
        <dbReference type="Proteomes" id="UP000321720"/>
    </source>
</evidence>
<protein>
    <submittedName>
        <fullName evidence="2">Uncharacterized protein</fullName>
    </submittedName>
</protein>
<dbReference type="AlphaFoldDB" id="A0A511JBM9"/>
<comment type="caution">
    <text evidence="2">The sequence shown here is derived from an EMBL/GenBank/DDBJ whole genome shotgun (WGS) entry which is preliminary data.</text>
</comment>
<feature type="region of interest" description="Disordered" evidence="1">
    <location>
        <begin position="1"/>
        <end position="38"/>
    </location>
</feature>
<evidence type="ECO:0000313" key="2">
    <source>
        <dbReference type="EMBL" id="GEL95390.1"/>
    </source>
</evidence>
<sequence length="53" mass="6133">MSDQPYDYAREIDDARRHSTWEPADDLPSGADLADNDELDQELRLRPWVGDES</sequence>
<dbReference type="RefSeq" id="WP_186812661.1">
    <property type="nucleotide sequence ID" value="NZ_BJWG01000008.1"/>
</dbReference>
<reference evidence="2 3" key="1">
    <citation type="submission" date="2019-07" db="EMBL/GenBank/DDBJ databases">
        <title>Whole genome shotgun sequence of Cellulomonas composti NBRC 100758.</title>
        <authorList>
            <person name="Hosoyama A."/>
            <person name="Uohara A."/>
            <person name="Ohji S."/>
            <person name="Ichikawa N."/>
        </authorList>
    </citation>
    <scope>NUCLEOTIDE SEQUENCE [LARGE SCALE GENOMIC DNA]</scope>
    <source>
        <strain evidence="2 3">NBRC 100758</strain>
    </source>
</reference>
<organism evidence="2 3">
    <name type="scientific">Cellulomonas composti</name>
    <dbReference type="NCBI Taxonomy" id="266130"/>
    <lineage>
        <taxon>Bacteria</taxon>
        <taxon>Bacillati</taxon>
        <taxon>Actinomycetota</taxon>
        <taxon>Actinomycetes</taxon>
        <taxon>Micrococcales</taxon>
        <taxon>Cellulomonadaceae</taxon>
        <taxon>Cellulomonas</taxon>
    </lineage>
</organism>
<dbReference type="Proteomes" id="UP000321720">
    <property type="component" value="Unassembled WGS sequence"/>
</dbReference>
<keyword evidence="3" id="KW-1185">Reference proteome</keyword>
<proteinExistence type="predicted"/>
<dbReference type="EMBL" id="BJWG01000008">
    <property type="protein sequence ID" value="GEL95390.1"/>
    <property type="molecule type" value="Genomic_DNA"/>
</dbReference>